<keyword evidence="2" id="KW-0812">Transmembrane</keyword>
<evidence type="ECO:0000313" key="4">
    <source>
        <dbReference type="EMBL" id="KAJ4394549.1"/>
    </source>
</evidence>
<dbReference type="PANTHER" id="PTHR34883:SF8">
    <property type="entry name" value="EXTRACELLULAR SERINE-RICH PROTEIN (AFU_ORTHOLOGUE AFUA_6G00670)"/>
    <property type="match status" value="1"/>
</dbReference>
<keyword evidence="5" id="KW-1185">Reference proteome</keyword>
<feature type="chain" id="PRO_5040828525" description="Extracellular serine-rich protein" evidence="3">
    <location>
        <begin position="20"/>
        <end position="371"/>
    </location>
</feature>
<evidence type="ECO:0000256" key="2">
    <source>
        <dbReference type="SAM" id="Phobius"/>
    </source>
</evidence>
<reference evidence="4" key="1">
    <citation type="submission" date="2022-10" db="EMBL/GenBank/DDBJ databases">
        <title>Tapping the CABI collections for fungal endophytes: first genome assemblies for Collariella, Neodidymelliopsis, Ascochyta clinopodiicola, Didymella pomorum, Didymosphaeria variabile, Neocosmospora piperis and Neocucurbitaria cava.</title>
        <authorList>
            <person name="Hill R."/>
        </authorList>
    </citation>
    <scope>NUCLEOTIDE SEQUENCE</scope>
    <source>
        <strain evidence="4">IMI 355082</strain>
    </source>
</reference>
<feature type="region of interest" description="Disordered" evidence="1">
    <location>
        <begin position="142"/>
        <end position="170"/>
    </location>
</feature>
<name>A0A9W8YX95_9PEZI</name>
<keyword evidence="3" id="KW-0732">Signal</keyword>
<gene>
    <name evidence="4" type="ORF">N0V93_003768</name>
</gene>
<evidence type="ECO:0000256" key="3">
    <source>
        <dbReference type="SAM" id="SignalP"/>
    </source>
</evidence>
<comment type="caution">
    <text evidence="4">The sequence shown here is derived from an EMBL/GenBank/DDBJ whole genome shotgun (WGS) entry which is preliminary data.</text>
</comment>
<dbReference type="AlphaFoldDB" id="A0A9W8YX95"/>
<dbReference type="EMBL" id="JAPEVB010000002">
    <property type="protein sequence ID" value="KAJ4394549.1"/>
    <property type="molecule type" value="Genomic_DNA"/>
</dbReference>
<feature type="transmembrane region" description="Helical" evidence="2">
    <location>
        <begin position="173"/>
        <end position="197"/>
    </location>
</feature>
<keyword evidence="2" id="KW-1133">Transmembrane helix</keyword>
<feature type="region of interest" description="Disordered" evidence="1">
    <location>
        <begin position="334"/>
        <end position="371"/>
    </location>
</feature>
<sequence>MVLPSIFVGIAALIVGMEAATTTLGTSTGSGGASVTAASTSSTAAATHSIAVGASGFVLEPHEVTNASVGISLSSVDVQTTSDNGPTFQVLVNDTNPIFFYCAAPGSCVDHQMIGVINPNATFTYDTQLAYAENATYQMTPGEAFPSETASSTSATSTPGASSSSSTSNGSRLGAGAIAGIAIGAAAVAVLAAALLYMCGRRGGKERAFHKHAHNGPMMHEVPYANGPIGPGPRSPGQETFTTAYSAAAPSTLHAGQYGGAAHGMMPSGYPASTGSPPPLSEYSQSLYNAHGPQQPLMGGVEGGDVRQNGIFATQHVPAHNQRQQSIANYAVELPTSLNPGNSPLPGYSQEQKTYSWAQDGEGTYRPSKPQ</sequence>
<dbReference type="InterPro" id="IPR052953">
    <property type="entry name" value="Ser-rich/MCO-related"/>
</dbReference>
<evidence type="ECO:0000256" key="1">
    <source>
        <dbReference type="SAM" id="MobiDB-lite"/>
    </source>
</evidence>
<dbReference type="OrthoDB" id="2331100at2759"/>
<evidence type="ECO:0000313" key="5">
    <source>
        <dbReference type="Proteomes" id="UP001140453"/>
    </source>
</evidence>
<evidence type="ECO:0008006" key="6">
    <source>
        <dbReference type="Google" id="ProtNLM"/>
    </source>
</evidence>
<feature type="signal peptide" evidence="3">
    <location>
        <begin position="1"/>
        <end position="19"/>
    </location>
</feature>
<dbReference type="PANTHER" id="PTHR34883">
    <property type="entry name" value="SERINE-RICH PROTEIN, PUTATIVE-RELATED-RELATED"/>
    <property type="match status" value="1"/>
</dbReference>
<protein>
    <recommendedName>
        <fullName evidence="6">Extracellular serine-rich protein</fullName>
    </recommendedName>
</protein>
<accession>A0A9W8YX95</accession>
<feature type="compositionally biased region" description="Low complexity" evidence="1">
    <location>
        <begin position="146"/>
        <end position="170"/>
    </location>
</feature>
<proteinExistence type="predicted"/>
<keyword evidence="2" id="KW-0472">Membrane</keyword>
<dbReference type="Proteomes" id="UP001140453">
    <property type="component" value="Unassembled WGS sequence"/>
</dbReference>
<organism evidence="4 5">
    <name type="scientific">Gnomoniopsis smithogilvyi</name>
    <dbReference type="NCBI Taxonomy" id="1191159"/>
    <lineage>
        <taxon>Eukaryota</taxon>
        <taxon>Fungi</taxon>
        <taxon>Dikarya</taxon>
        <taxon>Ascomycota</taxon>
        <taxon>Pezizomycotina</taxon>
        <taxon>Sordariomycetes</taxon>
        <taxon>Sordariomycetidae</taxon>
        <taxon>Diaporthales</taxon>
        <taxon>Gnomoniaceae</taxon>
        <taxon>Gnomoniopsis</taxon>
    </lineage>
</organism>